<dbReference type="OrthoDB" id="416253at2759"/>
<keyword evidence="3" id="KW-0560">Oxidoreductase</keyword>
<dbReference type="InterPro" id="IPR020471">
    <property type="entry name" value="AKR"/>
</dbReference>
<dbReference type="PANTHER" id="PTHR43827">
    <property type="entry name" value="2,5-DIKETO-D-GLUCONIC ACID REDUCTASE"/>
    <property type="match status" value="1"/>
</dbReference>
<evidence type="ECO:0000313" key="9">
    <source>
        <dbReference type="Proteomes" id="UP000030754"/>
    </source>
</evidence>
<gene>
    <name evidence="8" type="ORF">ENH_00038110</name>
</gene>
<dbReference type="Proteomes" id="UP000030754">
    <property type="component" value="Unassembled WGS sequence"/>
</dbReference>
<evidence type="ECO:0000256" key="4">
    <source>
        <dbReference type="PIRSR" id="PIRSR000097-1"/>
    </source>
</evidence>
<accession>U6MY69</accession>
<dbReference type="PANTHER" id="PTHR43827:SF3">
    <property type="entry name" value="NADP-DEPENDENT OXIDOREDUCTASE DOMAIN-CONTAINING PROTEIN"/>
    <property type="match status" value="1"/>
</dbReference>
<dbReference type="GO" id="GO:0016616">
    <property type="term" value="F:oxidoreductase activity, acting on the CH-OH group of donors, NAD or NADP as acceptor"/>
    <property type="evidence" value="ECO:0007669"/>
    <property type="project" value="UniProtKB-ARBA"/>
</dbReference>
<reference evidence="8" key="1">
    <citation type="submission" date="2013-10" db="EMBL/GenBank/DDBJ databases">
        <title>Genomic analysis of the causative agents of coccidiosis in chickens.</title>
        <authorList>
            <person name="Reid A.J."/>
            <person name="Blake D."/>
            <person name="Billington K."/>
            <person name="Browne H."/>
            <person name="Dunn M."/>
            <person name="Hung S."/>
            <person name="Kawahara F."/>
            <person name="Miranda-Saavedra D."/>
            <person name="Mourier T."/>
            <person name="Nagra H."/>
            <person name="Otto T.D."/>
            <person name="Rawlings N."/>
            <person name="Sanchez A."/>
            <person name="Sanders M."/>
            <person name="Subramaniam C."/>
            <person name="Tay Y."/>
            <person name="Dear P."/>
            <person name="Doerig C."/>
            <person name="Gruber A."/>
            <person name="Parkinson J."/>
            <person name="Shirley M."/>
            <person name="Wan K.L."/>
            <person name="Berriman M."/>
            <person name="Tomley F."/>
            <person name="Pain A."/>
        </authorList>
    </citation>
    <scope>NUCLEOTIDE SEQUENCE [LARGE SCALE GENOMIC DNA]</scope>
    <source>
        <strain evidence="8">Houghton</strain>
    </source>
</reference>
<evidence type="ECO:0000313" key="8">
    <source>
        <dbReference type="EMBL" id="CDJ67459.1"/>
    </source>
</evidence>
<evidence type="ECO:0000256" key="2">
    <source>
        <dbReference type="ARBA" id="ARBA00022857"/>
    </source>
</evidence>
<organism evidence="8 9">
    <name type="scientific">Eimeria necatrix</name>
    <dbReference type="NCBI Taxonomy" id="51315"/>
    <lineage>
        <taxon>Eukaryota</taxon>
        <taxon>Sar</taxon>
        <taxon>Alveolata</taxon>
        <taxon>Apicomplexa</taxon>
        <taxon>Conoidasida</taxon>
        <taxon>Coccidia</taxon>
        <taxon>Eucoccidiorida</taxon>
        <taxon>Eimeriorina</taxon>
        <taxon>Eimeriidae</taxon>
        <taxon>Eimeria</taxon>
    </lineage>
</organism>
<name>U6MY69_9EIME</name>
<dbReference type="RefSeq" id="XP_013435926.1">
    <property type="nucleotide sequence ID" value="XM_013580472.1"/>
</dbReference>
<feature type="binding site" evidence="5">
    <location>
        <position position="94"/>
    </location>
    <ligand>
        <name>substrate</name>
    </ligand>
</feature>
<evidence type="ECO:0000256" key="3">
    <source>
        <dbReference type="ARBA" id="ARBA00023002"/>
    </source>
</evidence>
<evidence type="ECO:0000256" key="1">
    <source>
        <dbReference type="ARBA" id="ARBA00007905"/>
    </source>
</evidence>
<proteinExistence type="inferred from homology"/>
<evidence type="ECO:0000256" key="5">
    <source>
        <dbReference type="PIRSR" id="PIRSR000097-2"/>
    </source>
</evidence>
<feature type="active site" description="Proton donor" evidence="4">
    <location>
        <position position="37"/>
    </location>
</feature>
<feature type="domain" description="NADP-dependent oxidoreductase" evidence="7">
    <location>
        <begin position="4"/>
        <end position="263"/>
    </location>
</feature>
<dbReference type="InterPro" id="IPR036812">
    <property type="entry name" value="NAD(P)_OxRdtase_dom_sf"/>
</dbReference>
<keyword evidence="9" id="KW-1185">Reference proteome</keyword>
<feature type="site" description="Lowers pKa of active site Tyr" evidence="6">
    <location>
        <position position="60"/>
    </location>
</feature>
<dbReference type="GeneID" id="25473973"/>
<keyword evidence="2" id="KW-0521">NADP</keyword>
<dbReference type="PRINTS" id="PR00069">
    <property type="entry name" value="ALDKETRDTASE"/>
</dbReference>
<dbReference type="VEuPathDB" id="ToxoDB:ENH_00038110"/>
<comment type="similarity">
    <text evidence="1">Belongs to the aldo/keto reductase family.</text>
</comment>
<dbReference type="PIRSF" id="PIRSF000097">
    <property type="entry name" value="AKR"/>
    <property type="match status" value="1"/>
</dbReference>
<dbReference type="InterPro" id="IPR023210">
    <property type="entry name" value="NADP_OxRdtase_dom"/>
</dbReference>
<evidence type="ECO:0000256" key="6">
    <source>
        <dbReference type="PIRSR" id="PIRSR000097-3"/>
    </source>
</evidence>
<dbReference type="SUPFAM" id="SSF51430">
    <property type="entry name" value="NAD(P)-linked oxidoreductase"/>
    <property type="match status" value="1"/>
</dbReference>
<sequence>MPIIGLGTWRLRGDRLRSGVFGALQERYALIDTASVYGNEEEIRQLLKEAGNPRIFLTSKLKPEDAQGTEAVQKAFEGTIERLGVEQLDLYLIHWPGSGGVDANSPANRQRRLESWRALEQLYEKKKASCEWFVRAIGVSNFLVPHIEQLMQDGAKIMPMVNQLEWHPMCWVPDLIPFAKKHNIVLQAYSSLGSGESRLLDHPVVKEIAKEISQPPSVVLLRWPRQQGLLIIPCSTSQEHLKENLAALTVQLSEDQMKRLGAIHENVKHRFCWDPNTIA</sequence>
<dbReference type="Gene3D" id="3.20.20.100">
    <property type="entry name" value="NADP-dependent oxidoreductase domain"/>
    <property type="match status" value="1"/>
</dbReference>
<dbReference type="AlphaFoldDB" id="U6MY69"/>
<evidence type="ECO:0000259" key="7">
    <source>
        <dbReference type="Pfam" id="PF00248"/>
    </source>
</evidence>
<protein>
    <submittedName>
        <fullName evidence="8">Aldo/keto reductase family oxidoreductase, putative</fullName>
    </submittedName>
</protein>
<reference evidence="8" key="2">
    <citation type="submission" date="2013-10" db="EMBL/GenBank/DDBJ databases">
        <authorList>
            <person name="Aslett M."/>
        </authorList>
    </citation>
    <scope>NUCLEOTIDE SEQUENCE [LARGE SCALE GENOMIC DNA]</scope>
    <source>
        <strain evidence="8">Houghton</strain>
    </source>
</reference>
<dbReference type="EMBL" id="HG724488">
    <property type="protein sequence ID" value="CDJ67459.1"/>
    <property type="molecule type" value="Genomic_DNA"/>
</dbReference>
<dbReference type="Pfam" id="PF00248">
    <property type="entry name" value="Aldo_ket_red"/>
    <property type="match status" value="1"/>
</dbReference>